<organism evidence="2 3">
    <name type="scientific">Psilocybe cf. subviscida</name>
    <dbReference type="NCBI Taxonomy" id="2480587"/>
    <lineage>
        <taxon>Eukaryota</taxon>
        <taxon>Fungi</taxon>
        <taxon>Dikarya</taxon>
        <taxon>Basidiomycota</taxon>
        <taxon>Agaricomycotina</taxon>
        <taxon>Agaricomycetes</taxon>
        <taxon>Agaricomycetidae</taxon>
        <taxon>Agaricales</taxon>
        <taxon>Agaricineae</taxon>
        <taxon>Strophariaceae</taxon>
        <taxon>Psilocybe</taxon>
    </lineage>
</organism>
<accession>A0A8H5ES29</accession>
<evidence type="ECO:0008006" key="4">
    <source>
        <dbReference type="Google" id="ProtNLM"/>
    </source>
</evidence>
<proteinExistence type="predicted"/>
<feature type="chain" id="PRO_5034410808" description="Secreted protein" evidence="1">
    <location>
        <begin position="29"/>
        <end position="185"/>
    </location>
</feature>
<dbReference type="Proteomes" id="UP000567179">
    <property type="component" value="Unassembled WGS sequence"/>
</dbReference>
<evidence type="ECO:0000313" key="2">
    <source>
        <dbReference type="EMBL" id="KAF5310289.1"/>
    </source>
</evidence>
<reference evidence="2 3" key="1">
    <citation type="journal article" date="2020" name="ISME J.">
        <title>Uncovering the hidden diversity of litter-decomposition mechanisms in mushroom-forming fungi.</title>
        <authorList>
            <person name="Floudas D."/>
            <person name="Bentzer J."/>
            <person name="Ahren D."/>
            <person name="Johansson T."/>
            <person name="Persson P."/>
            <person name="Tunlid A."/>
        </authorList>
    </citation>
    <scope>NUCLEOTIDE SEQUENCE [LARGE SCALE GENOMIC DNA]</scope>
    <source>
        <strain evidence="2 3">CBS 101986</strain>
    </source>
</reference>
<keyword evidence="1" id="KW-0732">Signal</keyword>
<evidence type="ECO:0000313" key="3">
    <source>
        <dbReference type="Proteomes" id="UP000567179"/>
    </source>
</evidence>
<dbReference type="AlphaFoldDB" id="A0A8H5ES29"/>
<sequence length="185" mass="18593">MKLFASFSLNTVVATVVIGAISVTASTAANVLHDVTVVCSDANSLNSALLAFPTTGGTLVGALSIHSASTSLTTALNTATTDTNNVGPSPMSTTDSAAICSALSSCAAAFQSIFNRFVILHPSFNTLPVGGVPTLIRQDVHALVPALSALEAALAAHFDSSAFSCLAAFEGTVDSSKAACLLAYP</sequence>
<comment type="caution">
    <text evidence="2">The sequence shown here is derived from an EMBL/GenBank/DDBJ whole genome shotgun (WGS) entry which is preliminary data.</text>
</comment>
<dbReference type="OrthoDB" id="3485059at2759"/>
<protein>
    <recommendedName>
        <fullName evidence="4">Secreted protein</fullName>
    </recommendedName>
</protein>
<feature type="signal peptide" evidence="1">
    <location>
        <begin position="1"/>
        <end position="28"/>
    </location>
</feature>
<name>A0A8H5ES29_9AGAR</name>
<dbReference type="InterPro" id="IPR021054">
    <property type="entry name" value="Cell_wall_mannoprotein_1"/>
</dbReference>
<keyword evidence="3" id="KW-1185">Reference proteome</keyword>
<evidence type="ECO:0000256" key="1">
    <source>
        <dbReference type="SAM" id="SignalP"/>
    </source>
</evidence>
<dbReference type="EMBL" id="JAACJJ010000058">
    <property type="protein sequence ID" value="KAF5310289.1"/>
    <property type="molecule type" value="Genomic_DNA"/>
</dbReference>
<gene>
    <name evidence="2" type="ORF">D9619_010130</name>
</gene>
<dbReference type="Pfam" id="PF12296">
    <property type="entry name" value="HsbA"/>
    <property type="match status" value="1"/>
</dbReference>